<dbReference type="SUPFAM" id="SSF51735">
    <property type="entry name" value="NAD(P)-binding Rossmann-fold domains"/>
    <property type="match status" value="1"/>
</dbReference>
<dbReference type="PANTHER" id="PTHR43162">
    <property type="match status" value="1"/>
</dbReference>
<reference evidence="2 5" key="2">
    <citation type="submission" date="2020-07" db="EMBL/GenBank/DDBJ databases">
        <title>Sequencing the genomes of 1000 actinobacteria strains.</title>
        <authorList>
            <person name="Klenk H.-P."/>
        </authorList>
    </citation>
    <scope>NUCLEOTIDE SEQUENCE [LARGE SCALE GENOMIC DNA]</scope>
    <source>
        <strain evidence="2 5">DSM 23870</strain>
    </source>
</reference>
<dbReference type="InterPro" id="IPR051604">
    <property type="entry name" value="Ergot_Alk_Oxidoreductase"/>
</dbReference>
<proteinExistence type="predicted"/>
<evidence type="ECO:0000313" key="3">
    <source>
        <dbReference type="EMBL" id="RXZ86367.1"/>
    </source>
</evidence>
<reference evidence="3 4" key="1">
    <citation type="submission" date="2019-01" db="EMBL/GenBank/DDBJ databases">
        <title>Agromyces.</title>
        <authorList>
            <person name="Li J."/>
        </authorList>
    </citation>
    <scope>NUCLEOTIDE SEQUENCE [LARGE SCALE GENOMIC DNA]</scope>
    <source>
        <strain evidence="3 4">DSM 23870</strain>
    </source>
</reference>
<dbReference type="OrthoDB" id="3243290at2"/>
<name>A0A4Q2M552_9MICO</name>
<evidence type="ECO:0000259" key="1">
    <source>
        <dbReference type="Pfam" id="PF05368"/>
    </source>
</evidence>
<dbReference type="PANTHER" id="PTHR43162:SF1">
    <property type="entry name" value="PRESTALK A DIFFERENTIATION PROTEIN A"/>
    <property type="match status" value="1"/>
</dbReference>
<dbReference type="InterPro" id="IPR008030">
    <property type="entry name" value="NmrA-like"/>
</dbReference>
<gene>
    <name evidence="2" type="ORF">BJ972_000558</name>
    <name evidence="3" type="ORF">ESP50_11465</name>
</gene>
<keyword evidence="4" id="KW-1185">Reference proteome</keyword>
<evidence type="ECO:0000313" key="4">
    <source>
        <dbReference type="Proteomes" id="UP000292686"/>
    </source>
</evidence>
<evidence type="ECO:0000313" key="5">
    <source>
        <dbReference type="Proteomes" id="UP000581087"/>
    </source>
</evidence>
<evidence type="ECO:0000313" key="2">
    <source>
        <dbReference type="EMBL" id="NYD66039.1"/>
    </source>
</evidence>
<dbReference type="RefSeq" id="WP_129175229.1">
    <property type="nucleotide sequence ID" value="NZ_JACCBI010000001.1"/>
</dbReference>
<dbReference type="Gene3D" id="3.40.50.720">
    <property type="entry name" value="NAD(P)-binding Rossmann-like Domain"/>
    <property type="match status" value="1"/>
</dbReference>
<dbReference type="Proteomes" id="UP000292686">
    <property type="component" value="Unassembled WGS sequence"/>
</dbReference>
<protein>
    <submittedName>
        <fullName evidence="3">Hydroxylase</fullName>
    </submittedName>
    <submittedName>
        <fullName evidence="2">Uncharacterized protein YbjT (DUF2867 family)</fullName>
    </submittedName>
</protein>
<dbReference type="EMBL" id="JACCBI010000001">
    <property type="protein sequence ID" value="NYD66039.1"/>
    <property type="molecule type" value="Genomic_DNA"/>
</dbReference>
<organism evidence="3 4">
    <name type="scientific">Agromyces atrinae</name>
    <dbReference type="NCBI Taxonomy" id="592376"/>
    <lineage>
        <taxon>Bacteria</taxon>
        <taxon>Bacillati</taxon>
        <taxon>Actinomycetota</taxon>
        <taxon>Actinomycetes</taxon>
        <taxon>Micrococcales</taxon>
        <taxon>Microbacteriaceae</taxon>
        <taxon>Agromyces</taxon>
    </lineage>
</organism>
<feature type="domain" description="NmrA-like" evidence="1">
    <location>
        <begin position="4"/>
        <end position="270"/>
    </location>
</feature>
<dbReference type="Proteomes" id="UP000581087">
    <property type="component" value="Unassembled WGS sequence"/>
</dbReference>
<accession>A0A4Q2M552</accession>
<comment type="caution">
    <text evidence="3">The sequence shown here is derived from an EMBL/GenBank/DDBJ whole genome shotgun (WGS) entry which is preliminary data.</text>
</comment>
<dbReference type="AlphaFoldDB" id="A0A4Q2M552"/>
<dbReference type="Pfam" id="PF05368">
    <property type="entry name" value="NmrA"/>
    <property type="match status" value="1"/>
</dbReference>
<dbReference type="EMBL" id="SDPM01000005">
    <property type="protein sequence ID" value="RXZ86367.1"/>
    <property type="molecule type" value="Genomic_DNA"/>
</dbReference>
<sequence>MTYIIHGATGAQGSPVYAALVAAGHDVTAAVRDPSAFDGTAVAVDYSSVPSLEAAYRGADGVFIHLPIGMPDQQRAYAEAIVTAVTNAQPTRVVASTSGYGAATDDDSPVSVLVRGLRASGASVAIVEPRLYLENLLLPTVVAPLHDEGVLRYPLRDDYAVSWSSHLDVADVVVRLLADHSVTGSVAIGALPALLGADLAAGFAAHLGRDVRFEAQDPDDFGALITPLFGAEGTAPVVAGYRWRLTQADDVIDEARSAQKLLSLEPRSVSQWLRDVGV</sequence>
<dbReference type="InterPro" id="IPR036291">
    <property type="entry name" value="NAD(P)-bd_dom_sf"/>
</dbReference>